<accession>A0A806KGU8</accession>
<organism evidence="1">
    <name type="scientific">uncultured bacterium contig00006</name>
    <dbReference type="NCBI Taxonomy" id="1181498"/>
    <lineage>
        <taxon>Bacteria</taxon>
        <taxon>environmental samples</taxon>
    </lineage>
</organism>
<dbReference type="EMBL" id="JQ844179">
    <property type="protein sequence ID" value="AGS52019.1"/>
    <property type="molecule type" value="Genomic_DNA"/>
</dbReference>
<reference evidence="1" key="1">
    <citation type="submission" date="2012-03" db="EMBL/GenBank/DDBJ databases">
        <title>Functional metagenomics reveals considerable lignocellulase gene clusters in the gut microbiome of a wood-feeding higher termite.</title>
        <authorList>
            <person name="Liu N."/>
        </authorList>
    </citation>
    <scope>NUCLEOTIDE SEQUENCE</scope>
</reference>
<evidence type="ECO:0000313" key="1">
    <source>
        <dbReference type="EMBL" id="AGS52019.1"/>
    </source>
</evidence>
<dbReference type="AlphaFoldDB" id="A0A806KGU8"/>
<protein>
    <submittedName>
        <fullName evidence="1">Uncharacterized protein</fullName>
    </submittedName>
</protein>
<sequence>MSTNAEQVARMVDMLPDSEQLFALEFVKRLILAWDSDYTKVTPLEAAAIEEGREAIRRGEVFRDDEIDWDAPPVV</sequence>
<name>A0A806KGU8_9BACT</name>
<proteinExistence type="predicted"/>